<reference evidence="1" key="1">
    <citation type="journal article" date="2021" name="New Phytol.">
        <title>Evolutionary innovations through gain and loss of genes in the ectomycorrhizal Boletales.</title>
        <authorList>
            <person name="Wu G."/>
            <person name="Miyauchi S."/>
            <person name="Morin E."/>
            <person name="Kuo A."/>
            <person name="Drula E."/>
            <person name="Varga T."/>
            <person name="Kohler A."/>
            <person name="Feng B."/>
            <person name="Cao Y."/>
            <person name="Lipzen A."/>
            <person name="Daum C."/>
            <person name="Hundley H."/>
            <person name="Pangilinan J."/>
            <person name="Johnson J."/>
            <person name="Barry K."/>
            <person name="LaButti K."/>
            <person name="Ng V."/>
            <person name="Ahrendt S."/>
            <person name="Min B."/>
            <person name="Choi I.G."/>
            <person name="Park H."/>
            <person name="Plett J.M."/>
            <person name="Magnuson J."/>
            <person name="Spatafora J.W."/>
            <person name="Nagy L.G."/>
            <person name="Henrissat B."/>
            <person name="Grigoriev I.V."/>
            <person name="Yang Z.L."/>
            <person name="Xu J."/>
            <person name="Martin F.M."/>
        </authorList>
    </citation>
    <scope>NUCLEOTIDE SEQUENCE</scope>
    <source>
        <strain evidence="1">ATCC 28755</strain>
    </source>
</reference>
<protein>
    <submittedName>
        <fullName evidence="1">Cytochrome P450</fullName>
    </submittedName>
</protein>
<evidence type="ECO:0000313" key="1">
    <source>
        <dbReference type="EMBL" id="KAH7904746.1"/>
    </source>
</evidence>
<evidence type="ECO:0000313" key="2">
    <source>
        <dbReference type="Proteomes" id="UP000790377"/>
    </source>
</evidence>
<dbReference type="Proteomes" id="UP000790377">
    <property type="component" value="Unassembled WGS sequence"/>
</dbReference>
<accession>A0ACB7ZUA6</accession>
<organism evidence="1 2">
    <name type="scientific">Hygrophoropsis aurantiaca</name>
    <dbReference type="NCBI Taxonomy" id="72124"/>
    <lineage>
        <taxon>Eukaryota</taxon>
        <taxon>Fungi</taxon>
        <taxon>Dikarya</taxon>
        <taxon>Basidiomycota</taxon>
        <taxon>Agaricomycotina</taxon>
        <taxon>Agaricomycetes</taxon>
        <taxon>Agaricomycetidae</taxon>
        <taxon>Boletales</taxon>
        <taxon>Coniophorineae</taxon>
        <taxon>Hygrophoropsidaceae</taxon>
        <taxon>Hygrophoropsis</taxon>
    </lineage>
</organism>
<name>A0ACB7ZUA6_9AGAM</name>
<proteinExistence type="predicted"/>
<comment type="caution">
    <text evidence="1">The sequence shown here is derived from an EMBL/GenBank/DDBJ whole genome shotgun (WGS) entry which is preliminary data.</text>
</comment>
<keyword evidence="2" id="KW-1185">Reference proteome</keyword>
<dbReference type="EMBL" id="MU268374">
    <property type="protein sequence ID" value="KAH7904746.1"/>
    <property type="molecule type" value="Genomic_DNA"/>
</dbReference>
<gene>
    <name evidence="1" type="ORF">BJ138DRAFT_1130831</name>
</gene>
<sequence>MALFPEVQVKIKDEIARVVGSSRLPSFQDRAALPYVNATIKEAMRWSPALPLSIARQTSQDDFYKGYYIPKGTIVLPNVWAISKDDLSGIPSEEFAPERFLSSCVKDTAIDPYDYAFGFGRRICPGKHLGDNNLFLLVSYIMAAVDISRAKDQDGKDIPLQPSFTAGLVSYPEPFPVRFVPSSSEAVAIVKGQVALT</sequence>